<protein>
    <submittedName>
        <fullName evidence="1">Uncharacterized protein</fullName>
    </submittedName>
</protein>
<dbReference type="AlphaFoldDB" id="A0A0E9SHT9"/>
<evidence type="ECO:0000313" key="1">
    <source>
        <dbReference type="EMBL" id="JAH40088.1"/>
    </source>
</evidence>
<reference evidence="1" key="1">
    <citation type="submission" date="2014-11" db="EMBL/GenBank/DDBJ databases">
        <authorList>
            <person name="Amaro Gonzalez C."/>
        </authorList>
    </citation>
    <scope>NUCLEOTIDE SEQUENCE</scope>
</reference>
<organism evidence="1">
    <name type="scientific">Anguilla anguilla</name>
    <name type="common">European freshwater eel</name>
    <name type="synonym">Muraena anguilla</name>
    <dbReference type="NCBI Taxonomy" id="7936"/>
    <lineage>
        <taxon>Eukaryota</taxon>
        <taxon>Metazoa</taxon>
        <taxon>Chordata</taxon>
        <taxon>Craniata</taxon>
        <taxon>Vertebrata</taxon>
        <taxon>Euteleostomi</taxon>
        <taxon>Actinopterygii</taxon>
        <taxon>Neopterygii</taxon>
        <taxon>Teleostei</taxon>
        <taxon>Anguilliformes</taxon>
        <taxon>Anguillidae</taxon>
        <taxon>Anguilla</taxon>
    </lineage>
</organism>
<name>A0A0E9SHT9_ANGAN</name>
<accession>A0A0E9SHT9</accession>
<dbReference type="EMBL" id="GBXM01068489">
    <property type="protein sequence ID" value="JAH40088.1"/>
    <property type="molecule type" value="Transcribed_RNA"/>
</dbReference>
<sequence>MQNFILTFSLRPLVKKKFKGYSNIHEGHRLCD</sequence>
<proteinExistence type="predicted"/>
<reference evidence="1" key="2">
    <citation type="journal article" date="2015" name="Fish Shellfish Immunol.">
        <title>Early steps in the European eel (Anguilla anguilla)-Vibrio vulnificus interaction in the gills: Role of the RtxA13 toxin.</title>
        <authorList>
            <person name="Callol A."/>
            <person name="Pajuelo D."/>
            <person name="Ebbesson L."/>
            <person name="Teles M."/>
            <person name="MacKenzie S."/>
            <person name="Amaro C."/>
        </authorList>
    </citation>
    <scope>NUCLEOTIDE SEQUENCE</scope>
</reference>